<sequence length="130" mass="14574">MHCIPPQLAREIWPQVREKLYAAVRRTDLSHTVDIARDVLHGDGVLWLACDGQEIEAAAVTLLTRTDRHLVCLITALGGSNMESWLPLLSEVEDWARSEGAALVRVMGRPGWVRVLKNYHVSNVVLERAL</sequence>
<protein>
    <submittedName>
        <fullName evidence="1">Uncharacterized protein</fullName>
    </submittedName>
</protein>
<organism evidence="1 2">
    <name type="scientific">Bradyrhizobium retamae</name>
    <dbReference type="NCBI Taxonomy" id="1300035"/>
    <lineage>
        <taxon>Bacteria</taxon>
        <taxon>Pseudomonadati</taxon>
        <taxon>Pseudomonadota</taxon>
        <taxon>Alphaproteobacteria</taxon>
        <taxon>Hyphomicrobiales</taxon>
        <taxon>Nitrobacteraceae</taxon>
        <taxon>Bradyrhizobium</taxon>
    </lineage>
</organism>
<proteinExistence type="predicted"/>
<gene>
    <name evidence="1" type="ORF">CQ13_07700</name>
</gene>
<dbReference type="EMBL" id="LLYA01000170">
    <property type="protein sequence ID" value="KRR21911.1"/>
    <property type="molecule type" value="Genomic_DNA"/>
</dbReference>
<name>A0A0R3MP37_9BRAD</name>
<accession>A0A0R3MP37</accession>
<reference evidence="1 2" key="1">
    <citation type="submission" date="2014-03" db="EMBL/GenBank/DDBJ databases">
        <title>Bradyrhizobium valentinum sp. nov., isolated from effective nodules of Lupinus mariae-josephae, a lupine endemic of basic-lime soils in Eastern Spain.</title>
        <authorList>
            <person name="Duran D."/>
            <person name="Rey L."/>
            <person name="Navarro A."/>
            <person name="Busquets A."/>
            <person name="Imperial J."/>
            <person name="Ruiz-Argueso T."/>
        </authorList>
    </citation>
    <scope>NUCLEOTIDE SEQUENCE [LARGE SCALE GENOMIC DNA]</scope>
    <source>
        <strain evidence="1 2">Ro19</strain>
    </source>
</reference>
<comment type="caution">
    <text evidence="1">The sequence shown here is derived from an EMBL/GenBank/DDBJ whole genome shotgun (WGS) entry which is preliminary data.</text>
</comment>
<dbReference type="Proteomes" id="UP000052023">
    <property type="component" value="Unassembled WGS sequence"/>
</dbReference>
<keyword evidence="2" id="KW-1185">Reference proteome</keyword>
<evidence type="ECO:0000313" key="2">
    <source>
        <dbReference type="Proteomes" id="UP000052023"/>
    </source>
</evidence>
<dbReference type="AlphaFoldDB" id="A0A0R3MP37"/>
<evidence type="ECO:0000313" key="1">
    <source>
        <dbReference type="EMBL" id="KRR21911.1"/>
    </source>
</evidence>